<accession>A0ABP3T5Y3</accession>
<name>A0ABP3T5Y3_9SPHN</name>
<comment type="caution">
    <text evidence="3">The sequence shown here is derived from an EMBL/GenBank/DDBJ whole genome shotgun (WGS) entry which is preliminary data.</text>
</comment>
<protein>
    <recommendedName>
        <fullName evidence="5">DUF3617 family protein</fullName>
    </recommendedName>
</protein>
<organism evidence="3 4">
    <name type="scientific">Sphingomonas insulae</name>
    <dbReference type="NCBI Taxonomy" id="424800"/>
    <lineage>
        <taxon>Bacteria</taxon>
        <taxon>Pseudomonadati</taxon>
        <taxon>Pseudomonadota</taxon>
        <taxon>Alphaproteobacteria</taxon>
        <taxon>Sphingomonadales</taxon>
        <taxon>Sphingomonadaceae</taxon>
        <taxon>Sphingomonas</taxon>
    </lineage>
</organism>
<evidence type="ECO:0000256" key="1">
    <source>
        <dbReference type="SAM" id="MobiDB-lite"/>
    </source>
</evidence>
<feature type="region of interest" description="Disordered" evidence="1">
    <location>
        <begin position="198"/>
        <end position="236"/>
    </location>
</feature>
<dbReference type="EMBL" id="BAAAES010000009">
    <property type="protein sequence ID" value="GAA0672008.1"/>
    <property type="molecule type" value="Genomic_DNA"/>
</dbReference>
<gene>
    <name evidence="3" type="ORF">GCM10009102_23910</name>
</gene>
<evidence type="ECO:0000313" key="3">
    <source>
        <dbReference type="EMBL" id="GAA0672008.1"/>
    </source>
</evidence>
<feature type="chain" id="PRO_5046374503" description="DUF3617 family protein" evidence="2">
    <location>
        <begin position="23"/>
        <end position="339"/>
    </location>
</feature>
<keyword evidence="4" id="KW-1185">Reference proteome</keyword>
<evidence type="ECO:0000256" key="2">
    <source>
        <dbReference type="SAM" id="SignalP"/>
    </source>
</evidence>
<evidence type="ECO:0000313" key="4">
    <source>
        <dbReference type="Proteomes" id="UP001500238"/>
    </source>
</evidence>
<proteinExistence type="predicted"/>
<keyword evidence="2" id="KW-0732">Signal</keyword>
<evidence type="ECO:0008006" key="5">
    <source>
        <dbReference type="Google" id="ProtNLM"/>
    </source>
</evidence>
<sequence>MVRGSVGGGAAAAVAMVLAAQAGPTTGQDIIVKAGPPRMEAGLWSFHAGAVSVDPVAGSHGHRGRGPQDWSLCIGDGNTPAILEQLIGARAVSDEGGLCSRMGLTITRDRVNGSRRCALAAQAEGDAGVVTGLVAETRMRAAIAATSLTADYTLRVGSPGYAAPKSRWRVSARRMGDCQRASAPAPVTAVAAPIAVAPPSATAARPERSEATADDALVDGPLPGTPGHPDVAEGAPATTPLRASVAETPGEPEDIVVIARKLRRIRLHYASSGKAFRWCHADISSGDPRLDRVGCAMVRACVREGEDTTDAVLGCVKRRIDTLDPVTGPLPKPVARRRD</sequence>
<dbReference type="Proteomes" id="UP001500238">
    <property type="component" value="Unassembled WGS sequence"/>
</dbReference>
<feature type="signal peptide" evidence="2">
    <location>
        <begin position="1"/>
        <end position="22"/>
    </location>
</feature>
<dbReference type="RefSeq" id="WP_163958479.1">
    <property type="nucleotide sequence ID" value="NZ_BAAAES010000009.1"/>
</dbReference>
<reference evidence="4" key="1">
    <citation type="journal article" date="2019" name="Int. J. Syst. Evol. Microbiol.">
        <title>The Global Catalogue of Microorganisms (GCM) 10K type strain sequencing project: providing services to taxonomists for standard genome sequencing and annotation.</title>
        <authorList>
            <consortium name="The Broad Institute Genomics Platform"/>
            <consortium name="The Broad Institute Genome Sequencing Center for Infectious Disease"/>
            <person name="Wu L."/>
            <person name="Ma J."/>
        </authorList>
    </citation>
    <scope>NUCLEOTIDE SEQUENCE [LARGE SCALE GENOMIC DNA]</scope>
    <source>
        <strain evidence="4">JCM 14603</strain>
    </source>
</reference>